<reference evidence="1" key="1">
    <citation type="journal article" date="2019" name="Sci. Rep.">
        <title>Draft genome of Tanacetum cinerariifolium, the natural source of mosquito coil.</title>
        <authorList>
            <person name="Yamashiro T."/>
            <person name="Shiraishi A."/>
            <person name="Satake H."/>
            <person name="Nakayama K."/>
        </authorList>
    </citation>
    <scope>NUCLEOTIDE SEQUENCE</scope>
</reference>
<proteinExistence type="predicted"/>
<organism evidence="1">
    <name type="scientific">Tanacetum cinerariifolium</name>
    <name type="common">Dalmatian daisy</name>
    <name type="synonym">Chrysanthemum cinerariifolium</name>
    <dbReference type="NCBI Taxonomy" id="118510"/>
    <lineage>
        <taxon>Eukaryota</taxon>
        <taxon>Viridiplantae</taxon>
        <taxon>Streptophyta</taxon>
        <taxon>Embryophyta</taxon>
        <taxon>Tracheophyta</taxon>
        <taxon>Spermatophyta</taxon>
        <taxon>Magnoliopsida</taxon>
        <taxon>eudicotyledons</taxon>
        <taxon>Gunneridae</taxon>
        <taxon>Pentapetalae</taxon>
        <taxon>asterids</taxon>
        <taxon>campanulids</taxon>
        <taxon>Asterales</taxon>
        <taxon>Asteraceae</taxon>
        <taxon>Asteroideae</taxon>
        <taxon>Anthemideae</taxon>
        <taxon>Anthemidinae</taxon>
        <taxon>Tanacetum</taxon>
    </lineage>
</organism>
<accession>A0A699WBU0</accession>
<comment type="caution">
    <text evidence="1">The sequence shown here is derived from an EMBL/GenBank/DDBJ whole genome shotgun (WGS) entry which is preliminary data.</text>
</comment>
<sequence length="98" mass="11118">MNEDACKYDSDGEDDDLLVNEENKIVEPDVDVQLFGISKDVPFDNIDLSSLVPKDVLEREDVDAMNVNGFESDISYDNEIGSHRGRRLNELTINMCYT</sequence>
<dbReference type="AlphaFoldDB" id="A0A699WBU0"/>
<protein>
    <submittedName>
        <fullName evidence="1">Uncharacterized protein</fullName>
    </submittedName>
</protein>
<gene>
    <name evidence="1" type="ORF">Tci_915225</name>
</gene>
<name>A0A699WBU0_TANCI</name>
<evidence type="ECO:0000313" key="1">
    <source>
        <dbReference type="EMBL" id="GFD43256.1"/>
    </source>
</evidence>
<dbReference type="EMBL" id="BKCJ011593766">
    <property type="protein sequence ID" value="GFD43256.1"/>
    <property type="molecule type" value="Genomic_DNA"/>
</dbReference>